<organism evidence="3 4">
    <name type="scientific">Prymnesium parvum</name>
    <name type="common">Toxic golden alga</name>
    <dbReference type="NCBI Taxonomy" id="97485"/>
    <lineage>
        <taxon>Eukaryota</taxon>
        <taxon>Haptista</taxon>
        <taxon>Haptophyta</taxon>
        <taxon>Prymnesiophyceae</taxon>
        <taxon>Prymnesiales</taxon>
        <taxon>Prymnesiaceae</taxon>
        <taxon>Prymnesium</taxon>
    </lineage>
</organism>
<dbReference type="Proteomes" id="UP001515480">
    <property type="component" value="Unassembled WGS sequence"/>
</dbReference>
<dbReference type="SUPFAM" id="SSF56059">
    <property type="entry name" value="Glutathione synthetase ATP-binding domain-like"/>
    <property type="match status" value="1"/>
</dbReference>
<proteinExistence type="predicted"/>
<reference evidence="3 4" key="1">
    <citation type="journal article" date="2024" name="Science">
        <title>Giant polyketide synthase enzymes in the biosynthesis of giant marine polyether toxins.</title>
        <authorList>
            <person name="Fallon T.R."/>
            <person name="Shende V.V."/>
            <person name="Wierzbicki I.H."/>
            <person name="Pendleton A.L."/>
            <person name="Watervoot N.F."/>
            <person name="Auber R.P."/>
            <person name="Gonzalez D.J."/>
            <person name="Wisecaver J.H."/>
            <person name="Moore B.S."/>
        </authorList>
    </citation>
    <scope>NUCLEOTIDE SEQUENCE [LARGE SCALE GENOMIC DNA]</scope>
    <source>
        <strain evidence="3 4">12B1</strain>
    </source>
</reference>
<accession>A0AB34JMD5</accession>
<keyword evidence="1" id="KW-0067">ATP-binding</keyword>
<evidence type="ECO:0000259" key="2">
    <source>
        <dbReference type="PROSITE" id="PS50975"/>
    </source>
</evidence>
<dbReference type="EMBL" id="JBGBPQ010000006">
    <property type="protein sequence ID" value="KAL1522665.1"/>
    <property type="molecule type" value="Genomic_DNA"/>
</dbReference>
<sequence>MLAALPPPGPGLFPTLFPVLAPGCAEAPHPRHGNTCSQCVSSPHQLGCSSCIRLGFDCTCACGTHSPRSRLYVVNRGLAVDLPDIFRPDSYKWAFFRPFGAAGKLQGLSFARLFNLSGWEAEASFEHAFARWRRGAFERAARPHAARGRAWRSASRLGAFVHHLAAGRPPRLRALPEGGAAEAAAGAPRVLIVDPCAPTGLPEKGLAMCYGGAAVPALMHLDLHAQLSRQARRMGLRVDALVLAEPTPRARNYLLREFDDVLVYPLRAAAAELTPLHLQRTAAELRTRGYAAVVTWTGFLLGFADELARALGVRTRYLGRHAVNELDKVGVRQLLVAARAAGATPYRRVRSVGHATIHSAPYARRHPPPPPPGASLRQWVPADGRRRARPRGGGVGRAAANATGGALLAEDACFPCFLKVASTVGGSAGRPQLHSFSGRINDEPALEAAARELLGGRGERQTFILERYLHGPEVFAEVLVHRAELLRLTFRALKLPLHSHANPERGEAALWQWPAVLTPRQHALCSRVAAATVAALDLQSGAFGIQLVLDEEADGCAFLEINMRPHSWPLLHDEAVQLYFGDVWLYSEMSIRIALNQSREVLESRMTERTLPPPYQMTAICHGSSKGLQLFYIEWLMWRQVQGLCNVTVQPFSGAWATN</sequence>
<dbReference type="GO" id="GO:0046872">
    <property type="term" value="F:metal ion binding"/>
    <property type="evidence" value="ECO:0007669"/>
    <property type="project" value="InterPro"/>
</dbReference>
<evidence type="ECO:0000256" key="1">
    <source>
        <dbReference type="PROSITE-ProRule" id="PRU00409"/>
    </source>
</evidence>
<protein>
    <recommendedName>
        <fullName evidence="2">ATP-grasp domain-containing protein</fullName>
    </recommendedName>
</protein>
<dbReference type="InterPro" id="IPR011761">
    <property type="entry name" value="ATP-grasp"/>
</dbReference>
<gene>
    <name evidence="3" type="ORF">AB1Y20_017643</name>
</gene>
<evidence type="ECO:0000313" key="4">
    <source>
        <dbReference type="Proteomes" id="UP001515480"/>
    </source>
</evidence>
<keyword evidence="4" id="KW-1185">Reference proteome</keyword>
<dbReference type="AlphaFoldDB" id="A0AB34JMD5"/>
<feature type="domain" description="ATP-grasp" evidence="2">
    <location>
        <begin position="387"/>
        <end position="589"/>
    </location>
</feature>
<comment type="caution">
    <text evidence="3">The sequence shown here is derived from an EMBL/GenBank/DDBJ whole genome shotgun (WGS) entry which is preliminary data.</text>
</comment>
<dbReference type="GO" id="GO:0005524">
    <property type="term" value="F:ATP binding"/>
    <property type="evidence" value="ECO:0007669"/>
    <property type="project" value="UniProtKB-UniRule"/>
</dbReference>
<dbReference type="PROSITE" id="PS50975">
    <property type="entry name" value="ATP_GRASP"/>
    <property type="match status" value="1"/>
</dbReference>
<name>A0AB34JMD5_PRYPA</name>
<dbReference type="Gene3D" id="3.30.470.20">
    <property type="entry name" value="ATP-grasp fold, B domain"/>
    <property type="match status" value="1"/>
</dbReference>
<keyword evidence="1" id="KW-0547">Nucleotide-binding</keyword>
<evidence type="ECO:0000313" key="3">
    <source>
        <dbReference type="EMBL" id="KAL1522665.1"/>
    </source>
</evidence>